<dbReference type="AlphaFoldDB" id="A0A172S051"/>
<evidence type="ECO:0000256" key="6">
    <source>
        <dbReference type="ARBA" id="ARBA00023014"/>
    </source>
</evidence>
<dbReference type="PANTHER" id="PTHR30176:SF3">
    <property type="entry name" value="FERREDOXIN-TYPE PROTEIN NAPH"/>
    <property type="match status" value="1"/>
</dbReference>
<keyword evidence="10" id="KW-1185">Reference proteome</keyword>
<protein>
    <submittedName>
        <fullName evidence="9">Ferredoxin-type protein NapH</fullName>
    </submittedName>
</protein>
<dbReference type="PROSITE" id="PS00198">
    <property type="entry name" value="4FE4S_FER_1"/>
    <property type="match status" value="1"/>
</dbReference>
<feature type="transmembrane region" description="Helical" evidence="7">
    <location>
        <begin position="20"/>
        <end position="40"/>
    </location>
</feature>
<evidence type="ECO:0000256" key="3">
    <source>
        <dbReference type="ARBA" id="ARBA00022723"/>
    </source>
</evidence>
<keyword evidence="1" id="KW-0813">Transport</keyword>
<keyword evidence="4" id="KW-0249">Electron transport</keyword>
<dbReference type="PROSITE" id="PS51379">
    <property type="entry name" value="4FE4S_FER_2"/>
    <property type="match status" value="1"/>
</dbReference>
<keyword evidence="2" id="KW-0004">4Fe-4S</keyword>
<dbReference type="STRING" id="79604.AAY81_09790"/>
<keyword evidence="6" id="KW-0411">Iron-sulfur</keyword>
<accession>A0A172S051</accession>
<dbReference type="InterPro" id="IPR017900">
    <property type="entry name" value="4Fe4S_Fe_S_CS"/>
</dbReference>
<gene>
    <name evidence="9" type="ORF">SAMN02910314_00155</name>
</gene>
<dbReference type="OrthoDB" id="3174284at2"/>
<reference evidence="10" key="1">
    <citation type="submission" date="2016-10" db="EMBL/GenBank/DDBJ databases">
        <authorList>
            <person name="Varghese N."/>
        </authorList>
    </citation>
    <scope>NUCLEOTIDE SEQUENCE [LARGE SCALE GENOMIC DNA]</scope>
    <source>
        <strain evidence="10">DSM 21843</strain>
    </source>
</reference>
<dbReference type="Proteomes" id="UP000182975">
    <property type="component" value="Unassembled WGS sequence"/>
</dbReference>
<keyword evidence="7" id="KW-0812">Transmembrane</keyword>
<feature type="transmembrane region" description="Helical" evidence="7">
    <location>
        <begin position="190"/>
        <end position="211"/>
    </location>
</feature>
<feature type="transmembrane region" description="Helical" evidence="7">
    <location>
        <begin position="151"/>
        <end position="184"/>
    </location>
</feature>
<dbReference type="SUPFAM" id="SSF54862">
    <property type="entry name" value="4Fe-4S ferredoxins"/>
    <property type="match status" value="1"/>
</dbReference>
<sequence>MANETTAKEKPRAEQRGKSARLRATVAILAFVAMGVGLAIHSGTGTISSFGWDYIATVCPLGALESIFGSWAFVPRLVIALIAMLAVVWVAGKGFCGWICPIPYVGKLFRTKKSSAREANERHAAAKLSYERWKNNDAPQRKKLNLDSRHGVLLGALASTAIFGFPVFCLVCPVGLSVATFVLFWRMVQYNEVTFCLLLFPAIIILEVVVLGKWCGRFCPLGALFSLIGSTNRTFRPTVDHDACLRDTKGEACKACASACPEHIDPFSDMGERPMTECVKCRSCADACPASAITLPFLPAKRASSENPAPPTPEMPS</sequence>
<dbReference type="PATRIC" id="fig|79604.3.peg.1963"/>
<dbReference type="EMBL" id="FOEC01000001">
    <property type="protein sequence ID" value="SEO40863.1"/>
    <property type="molecule type" value="Genomic_DNA"/>
</dbReference>
<keyword evidence="3" id="KW-0479">Metal-binding</keyword>
<feature type="transmembrane region" description="Helical" evidence="7">
    <location>
        <begin position="52"/>
        <end position="73"/>
    </location>
</feature>
<evidence type="ECO:0000256" key="7">
    <source>
        <dbReference type="SAM" id="Phobius"/>
    </source>
</evidence>
<evidence type="ECO:0000256" key="2">
    <source>
        <dbReference type="ARBA" id="ARBA00022485"/>
    </source>
</evidence>
<organism evidence="9 10">
    <name type="scientific">Denitrobacterium detoxificans</name>
    <dbReference type="NCBI Taxonomy" id="79604"/>
    <lineage>
        <taxon>Bacteria</taxon>
        <taxon>Bacillati</taxon>
        <taxon>Actinomycetota</taxon>
        <taxon>Coriobacteriia</taxon>
        <taxon>Eggerthellales</taxon>
        <taxon>Eggerthellaceae</taxon>
        <taxon>Denitrobacterium</taxon>
    </lineage>
</organism>
<evidence type="ECO:0000256" key="4">
    <source>
        <dbReference type="ARBA" id="ARBA00022982"/>
    </source>
</evidence>
<feature type="domain" description="4Fe-4S ferredoxin-type" evidence="8">
    <location>
        <begin position="268"/>
        <end position="298"/>
    </location>
</feature>
<evidence type="ECO:0000256" key="1">
    <source>
        <dbReference type="ARBA" id="ARBA00022448"/>
    </source>
</evidence>
<dbReference type="InterPro" id="IPR051684">
    <property type="entry name" value="Electron_Trans/Redox"/>
</dbReference>
<keyword evidence="7" id="KW-0472">Membrane</keyword>
<dbReference type="KEGG" id="ddt:AAY81_09790"/>
<dbReference type="Pfam" id="PF12801">
    <property type="entry name" value="Fer4_5"/>
    <property type="match status" value="2"/>
</dbReference>
<evidence type="ECO:0000313" key="10">
    <source>
        <dbReference type="Proteomes" id="UP000182975"/>
    </source>
</evidence>
<keyword evidence="5" id="KW-0408">Iron</keyword>
<evidence type="ECO:0000313" key="9">
    <source>
        <dbReference type="EMBL" id="SEO40863.1"/>
    </source>
</evidence>
<feature type="transmembrane region" description="Helical" evidence="7">
    <location>
        <begin position="79"/>
        <end position="105"/>
    </location>
</feature>
<evidence type="ECO:0000256" key="5">
    <source>
        <dbReference type="ARBA" id="ARBA00023004"/>
    </source>
</evidence>
<dbReference type="GO" id="GO:0051539">
    <property type="term" value="F:4 iron, 4 sulfur cluster binding"/>
    <property type="evidence" value="ECO:0007669"/>
    <property type="project" value="UniProtKB-KW"/>
</dbReference>
<keyword evidence="7" id="KW-1133">Transmembrane helix</keyword>
<dbReference type="RefSeq" id="WP_066664552.1">
    <property type="nucleotide sequence ID" value="NZ_CP011402.1"/>
</dbReference>
<dbReference type="InterPro" id="IPR017896">
    <property type="entry name" value="4Fe4S_Fe-S-bd"/>
</dbReference>
<dbReference type="GO" id="GO:0005886">
    <property type="term" value="C:plasma membrane"/>
    <property type="evidence" value="ECO:0007669"/>
    <property type="project" value="TreeGrafter"/>
</dbReference>
<name>A0A172S051_9ACTN</name>
<evidence type="ECO:0000259" key="8">
    <source>
        <dbReference type="PROSITE" id="PS51379"/>
    </source>
</evidence>
<proteinExistence type="predicted"/>
<dbReference type="PANTHER" id="PTHR30176">
    <property type="entry name" value="FERREDOXIN-TYPE PROTEIN NAPH"/>
    <property type="match status" value="1"/>
</dbReference>
<dbReference type="GO" id="GO:0046872">
    <property type="term" value="F:metal ion binding"/>
    <property type="evidence" value="ECO:0007669"/>
    <property type="project" value="UniProtKB-KW"/>
</dbReference>